<feature type="coiled-coil region" evidence="6">
    <location>
        <begin position="421"/>
        <end position="544"/>
    </location>
</feature>
<evidence type="ECO:0000256" key="2">
    <source>
        <dbReference type="ARBA" id="ARBA00022723"/>
    </source>
</evidence>
<reference evidence="9 10" key="1">
    <citation type="journal article" date="2023" name="Sci. Data">
        <title>Genome assembly of the Korean intertidal mud-creeper Batillaria attramentaria.</title>
        <authorList>
            <person name="Patra A.K."/>
            <person name="Ho P.T."/>
            <person name="Jun S."/>
            <person name="Lee S.J."/>
            <person name="Kim Y."/>
            <person name="Won Y.J."/>
        </authorList>
    </citation>
    <scope>NUCLEOTIDE SEQUENCE [LARGE SCALE GENOMIC DNA]</scope>
    <source>
        <strain evidence="9">Wonlab-2016</strain>
    </source>
</reference>
<sequence>MDHPPTTCKTREDGLKRLSTFGRWPIQSGLCSGITNSPSKFAGAYFERKDGAVADEVYCRDCGVTFSNWNNDNPVAVHRVISPKCPALNTPPADDSDFQSPGFLENMQENPFRDYLPSTVQRQLGSETPSSEPRRVALNRVRRQLFASDDSGPTEVGCNDSESASEGSGTGSDQVADTASVMQDSPRSSSVLNRMVIKHPFKPVTGNYDDLFASVRQKTYPGECSQQNQAWAEEGFVLHGDGSVRCDVCSVGDMQYPHYEKAEVRKESFENWPTLCSSVFPADLMCAAGFYYSGCTDKVICFTCGIELYKWQPEADVWQHHAKLSPTCQFVVSHMDQQRIQEAADIQILTDVKYPAVQNGIARDNGAVVPEEIGTPTLDKTAVQAAFACCYPNQAILLASLKAADENHGTICEQQQVIHKKDTALQEKDTALQEKDTALQEKDTQLQTVIQEKDTALQEKDTALQEKDTALQEKDTALQEKDTALQEKDTQLQTVIQEKDTQLQRVIQDKQEKDTQLTQQEAQLRMQDQQIRSLMQQVQQLRADRHPQNPAVPVPGPDGDGAQPGANMGSHQRLLCKICLTGESNMIFLPCGHLVSCVKCASRLPNRRCPICRQDIAEILPAFVV</sequence>
<evidence type="ECO:0000256" key="6">
    <source>
        <dbReference type="SAM" id="Coils"/>
    </source>
</evidence>
<dbReference type="EMBL" id="JACVVK020000109">
    <property type="protein sequence ID" value="KAK7491880.1"/>
    <property type="molecule type" value="Genomic_DNA"/>
</dbReference>
<dbReference type="SMART" id="SM00184">
    <property type="entry name" value="RING"/>
    <property type="match status" value="1"/>
</dbReference>
<dbReference type="CDD" id="cd16510">
    <property type="entry name" value="RING-HC_IAPs"/>
    <property type="match status" value="1"/>
</dbReference>
<feature type="region of interest" description="Disordered" evidence="7">
    <location>
        <begin position="145"/>
        <end position="189"/>
    </location>
</feature>
<feature type="domain" description="RING-type" evidence="8">
    <location>
        <begin position="576"/>
        <end position="613"/>
    </location>
</feature>
<dbReference type="PROSITE" id="PS50143">
    <property type="entry name" value="BIR_REPEAT_2"/>
    <property type="match status" value="2"/>
</dbReference>
<feature type="compositionally biased region" description="Polar residues" evidence="7">
    <location>
        <begin position="173"/>
        <end position="189"/>
    </location>
</feature>
<evidence type="ECO:0000313" key="9">
    <source>
        <dbReference type="EMBL" id="KAK7491880.1"/>
    </source>
</evidence>
<evidence type="ECO:0000256" key="3">
    <source>
        <dbReference type="ARBA" id="ARBA00022771"/>
    </source>
</evidence>
<name>A0ABD0KXT5_9CAEN</name>
<proteinExistence type="inferred from homology"/>
<evidence type="ECO:0000256" key="7">
    <source>
        <dbReference type="SAM" id="MobiDB-lite"/>
    </source>
</evidence>
<accession>A0ABD0KXT5</accession>
<dbReference type="Gene3D" id="3.30.40.10">
    <property type="entry name" value="Zinc/RING finger domain, C3HC4 (zinc finger)"/>
    <property type="match status" value="1"/>
</dbReference>
<dbReference type="AlphaFoldDB" id="A0ABD0KXT5"/>
<dbReference type="PANTHER" id="PTHR10044">
    <property type="entry name" value="INHIBITOR OF APOPTOSIS"/>
    <property type="match status" value="1"/>
</dbReference>
<gene>
    <name evidence="9" type="ORF">BaRGS_00016899</name>
</gene>
<dbReference type="InterPro" id="IPR001370">
    <property type="entry name" value="BIR_rpt"/>
</dbReference>
<keyword evidence="4" id="KW-0862">Zinc</keyword>
<keyword evidence="6" id="KW-0175">Coiled coil</keyword>
<dbReference type="CDD" id="cd00022">
    <property type="entry name" value="BIR"/>
    <property type="match status" value="1"/>
</dbReference>
<keyword evidence="2" id="KW-0479">Metal-binding</keyword>
<dbReference type="Gene3D" id="1.10.1170.10">
    <property type="entry name" value="Inhibitor Of Apoptosis Protein (2mihbC-IAP-1), Chain A"/>
    <property type="match status" value="2"/>
</dbReference>
<evidence type="ECO:0000256" key="4">
    <source>
        <dbReference type="ARBA" id="ARBA00022833"/>
    </source>
</evidence>
<dbReference type="Proteomes" id="UP001519460">
    <property type="component" value="Unassembled WGS sequence"/>
</dbReference>
<evidence type="ECO:0000313" key="10">
    <source>
        <dbReference type="Proteomes" id="UP001519460"/>
    </source>
</evidence>
<evidence type="ECO:0000256" key="1">
    <source>
        <dbReference type="ARBA" id="ARBA00006672"/>
    </source>
</evidence>
<dbReference type="FunFam" id="1.10.1170.10:FF:000002">
    <property type="entry name" value="Baculoviral IAP repeat containing 7"/>
    <property type="match status" value="1"/>
</dbReference>
<dbReference type="InterPro" id="IPR013083">
    <property type="entry name" value="Znf_RING/FYVE/PHD"/>
</dbReference>
<dbReference type="SMART" id="SM00238">
    <property type="entry name" value="BIR"/>
    <property type="match status" value="2"/>
</dbReference>
<comment type="similarity">
    <text evidence="1">Belongs to the IAP family.</text>
</comment>
<evidence type="ECO:0000256" key="5">
    <source>
        <dbReference type="PROSITE-ProRule" id="PRU00175"/>
    </source>
</evidence>
<protein>
    <recommendedName>
        <fullName evidence="8">RING-type domain-containing protein</fullName>
    </recommendedName>
</protein>
<dbReference type="Pfam" id="PF00653">
    <property type="entry name" value="BIR"/>
    <property type="match status" value="2"/>
</dbReference>
<dbReference type="PROSITE" id="PS50089">
    <property type="entry name" value="ZF_RING_2"/>
    <property type="match status" value="1"/>
</dbReference>
<dbReference type="InterPro" id="IPR050784">
    <property type="entry name" value="IAP"/>
</dbReference>
<comment type="caution">
    <text evidence="9">The sequence shown here is derived from an EMBL/GenBank/DDBJ whole genome shotgun (WGS) entry which is preliminary data.</text>
</comment>
<organism evidence="9 10">
    <name type="scientific">Batillaria attramentaria</name>
    <dbReference type="NCBI Taxonomy" id="370345"/>
    <lineage>
        <taxon>Eukaryota</taxon>
        <taxon>Metazoa</taxon>
        <taxon>Spiralia</taxon>
        <taxon>Lophotrochozoa</taxon>
        <taxon>Mollusca</taxon>
        <taxon>Gastropoda</taxon>
        <taxon>Caenogastropoda</taxon>
        <taxon>Sorbeoconcha</taxon>
        <taxon>Cerithioidea</taxon>
        <taxon>Batillariidae</taxon>
        <taxon>Batillaria</taxon>
    </lineage>
</organism>
<keyword evidence="10" id="KW-1185">Reference proteome</keyword>
<dbReference type="GO" id="GO:0008270">
    <property type="term" value="F:zinc ion binding"/>
    <property type="evidence" value="ECO:0007669"/>
    <property type="project" value="UniProtKB-KW"/>
</dbReference>
<evidence type="ECO:0000259" key="8">
    <source>
        <dbReference type="PROSITE" id="PS50089"/>
    </source>
</evidence>
<dbReference type="InterPro" id="IPR001841">
    <property type="entry name" value="Znf_RING"/>
</dbReference>
<dbReference type="Pfam" id="PF13920">
    <property type="entry name" value="zf-C3HC4_3"/>
    <property type="match status" value="1"/>
</dbReference>
<keyword evidence="3 5" id="KW-0863">Zinc-finger</keyword>
<dbReference type="PANTHER" id="PTHR10044:SF139">
    <property type="entry name" value="DEATH-ASSOCIATED INHIBITOR OF APOPTOSIS 2"/>
    <property type="match status" value="1"/>
</dbReference>
<dbReference type="SUPFAM" id="SSF57924">
    <property type="entry name" value="Inhibitor of apoptosis (IAP) repeat"/>
    <property type="match status" value="2"/>
</dbReference>